<dbReference type="AlphaFoldDB" id="A0A271J4V0"/>
<comment type="caution">
    <text evidence="2">The sequence shown here is derived from an EMBL/GenBank/DDBJ whole genome shotgun (WGS) entry which is preliminary data.</text>
</comment>
<protein>
    <recommendedName>
        <fullName evidence="4">Protein BatD</fullName>
    </recommendedName>
</protein>
<dbReference type="OrthoDB" id="2079210at2"/>
<proteinExistence type="predicted"/>
<evidence type="ECO:0000313" key="2">
    <source>
        <dbReference type="EMBL" id="PAP78542.1"/>
    </source>
</evidence>
<sequence length="617" mass="64601">MPTLSARAVSALPRLDAEAGGLARGLAVVAFVLALLVGGLAAPSAAAQSAAATVSTQQVRVGETLTYTVTLRGGRGRGVGPPLATGGLQLVSQQPILDVTTTINGQTERRVGWAYRGARPGTGRIGQFRAEVGGQAVLVDAVSITVRGGSAVPVPSAAPSGGGELFVRAEPSRRTAVVGEQVMVDYVLYFEPQIQPRQTSPIGTWDAAGAWREEMEIASAYPRATTLGGRPYEAVTIRRVALFPTRSGTLELAPMRFTVDLIRTDRSFSNDPFAPFFSPFNQRFEDREVTAPALSIDVSPLPDGAPPSFAGAVGQFEMTTTTDDASVEAGDPVRVRVALRGNGNVATLEAPELRVPPGVDAYDPNEDRELLRTGTTFRGVKTFTYTLVPQGGGTFEVPAAPWTYYDPSDGQYKTLRVPPVEIVAEGEALAEAAAPPDPNAPAALLTSADWQRQRGRPVWLWAVLGGGLALPAIAASLILGARAGHQRLTAETPAKRSRRVGADVRRQLAAARALDGPAASEETERAVRAFLADRFDAPVGPRSAEALDRALAPAVPGALRQRTLDVLAACARGQFAPGLGDAHGAVIDEAEAVLADLDALPSAAATRRRFALPASAG</sequence>
<organism evidence="2 3">
    <name type="scientific">Rubrivirga marina</name>
    <dbReference type="NCBI Taxonomy" id="1196024"/>
    <lineage>
        <taxon>Bacteria</taxon>
        <taxon>Pseudomonadati</taxon>
        <taxon>Rhodothermota</taxon>
        <taxon>Rhodothermia</taxon>
        <taxon>Rhodothermales</taxon>
        <taxon>Rubricoccaceae</taxon>
        <taxon>Rubrivirga</taxon>
    </lineage>
</organism>
<dbReference type="RefSeq" id="WP_095512219.1">
    <property type="nucleotide sequence ID" value="NZ_MQWD01000001.1"/>
</dbReference>
<evidence type="ECO:0000313" key="3">
    <source>
        <dbReference type="Proteomes" id="UP000216339"/>
    </source>
</evidence>
<keyword evidence="1" id="KW-0472">Membrane</keyword>
<dbReference type="Proteomes" id="UP000216339">
    <property type="component" value="Unassembled WGS sequence"/>
</dbReference>
<dbReference type="Pfam" id="PF13584">
    <property type="entry name" value="BatD"/>
    <property type="match status" value="2"/>
</dbReference>
<feature type="transmembrane region" description="Helical" evidence="1">
    <location>
        <begin position="458"/>
        <end position="479"/>
    </location>
</feature>
<dbReference type="PANTHER" id="PTHR40940">
    <property type="entry name" value="PROTEIN BATD-RELATED"/>
    <property type="match status" value="1"/>
</dbReference>
<name>A0A271J4V0_9BACT</name>
<accession>A0A271J4V0</accession>
<dbReference type="PANTHER" id="PTHR40940:SF2">
    <property type="entry name" value="BATD"/>
    <property type="match status" value="1"/>
</dbReference>
<reference evidence="2 3" key="1">
    <citation type="submission" date="2016-11" db="EMBL/GenBank/DDBJ databases">
        <title>Study of marine rhodopsin-containing bacteria.</title>
        <authorList>
            <person name="Yoshizawa S."/>
            <person name="Kumagai Y."/>
            <person name="Kogure K."/>
        </authorList>
    </citation>
    <scope>NUCLEOTIDE SEQUENCE [LARGE SCALE GENOMIC DNA]</scope>
    <source>
        <strain evidence="2 3">SAORIC-28</strain>
    </source>
</reference>
<dbReference type="EMBL" id="MQWD01000001">
    <property type="protein sequence ID" value="PAP78542.1"/>
    <property type="molecule type" value="Genomic_DNA"/>
</dbReference>
<keyword evidence="1" id="KW-1133">Transmembrane helix</keyword>
<keyword evidence="1" id="KW-0812">Transmembrane</keyword>
<dbReference type="InterPro" id="IPR025738">
    <property type="entry name" value="BatD"/>
</dbReference>
<evidence type="ECO:0008006" key="4">
    <source>
        <dbReference type="Google" id="ProtNLM"/>
    </source>
</evidence>
<evidence type="ECO:0000256" key="1">
    <source>
        <dbReference type="SAM" id="Phobius"/>
    </source>
</evidence>
<keyword evidence="3" id="KW-1185">Reference proteome</keyword>
<gene>
    <name evidence="2" type="ORF">BSZ37_19985</name>
</gene>